<dbReference type="GO" id="GO:0004617">
    <property type="term" value="F:phosphoglycerate dehydrogenase activity"/>
    <property type="evidence" value="ECO:0007669"/>
    <property type="project" value="UniProtKB-EC"/>
</dbReference>
<comment type="similarity">
    <text evidence="3 12">Belongs to the D-isomer specific 2-hydroxyacid dehydrogenase family.</text>
</comment>
<evidence type="ECO:0000313" key="15">
    <source>
        <dbReference type="Proteomes" id="UP000689967"/>
    </source>
</evidence>
<organism evidence="14 15">
    <name type="scientific">Falsiroseomonas oleicola</name>
    <dbReference type="NCBI Taxonomy" id="2801474"/>
    <lineage>
        <taxon>Bacteria</taxon>
        <taxon>Pseudomonadati</taxon>
        <taxon>Pseudomonadota</taxon>
        <taxon>Alphaproteobacteria</taxon>
        <taxon>Acetobacterales</taxon>
        <taxon>Roseomonadaceae</taxon>
        <taxon>Falsiroseomonas</taxon>
    </lineage>
</organism>
<keyword evidence="7 12" id="KW-0560">Oxidoreductase</keyword>
<dbReference type="EMBL" id="JAERQM010000004">
    <property type="protein sequence ID" value="MBU8545023.1"/>
    <property type="molecule type" value="Genomic_DNA"/>
</dbReference>
<dbReference type="PROSITE" id="PS51671">
    <property type="entry name" value="ACT"/>
    <property type="match status" value="1"/>
</dbReference>
<dbReference type="Pfam" id="PF02826">
    <property type="entry name" value="2-Hacid_dh_C"/>
    <property type="match status" value="1"/>
</dbReference>
<dbReference type="InterPro" id="IPR054480">
    <property type="entry name" value="AHAS_small-like_ACT"/>
</dbReference>
<evidence type="ECO:0000313" key="14">
    <source>
        <dbReference type="EMBL" id="MBU8545023.1"/>
    </source>
</evidence>
<evidence type="ECO:0000256" key="4">
    <source>
        <dbReference type="ARBA" id="ARBA00013001"/>
    </source>
</evidence>
<evidence type="ECO:0000256" key="10">
    <source>
        <dbReference type="ARBA" id="ARBA00048126"/>
    </source>
</evidence>
<sequence length="415" mass="44354">MNDRISLPKDRIKILLLEGIADSAVDLFGQADYATIHREKKALEGQALIDAVKGVHILGIRSRTEVTEEVLAAADRLIAIGCFCIGTNQVDLDAAARRGVAVFNAPFSNTRSVAELTLAEAVMLMRGIVDKSNAAHAGGWDKSAANSWEMRGKTLGIIGYGNIGSQLSVLAEAFGMRVLYHDHTGKLPHGNATPAANLQDLLARSDVVTIHVPETPDTIGMMGARQFAAMKPSAVFINNARGTVVDVEALAAALREKRILGAALDVFPEEPKRNGEAFVSALQGLPNVILTPHIGGSTAEAQDRIGQEVARKLVDYSDTGATMGSVNLPQVQLPARPTGARWTHLHRDAPGILSQMNACFGRRGLNIAAQYYQTGGDLGYVVVESVEARAEAEAILAELRALPGTVRARLIYERS</sequence>
<comment type="caution">
    <text evidence="14">The sequence shown here is derived from an EMBL/GenBank/DDBJ whole genome shotgun (WGS) entry which is preliminary data.</text>
</comment>
<dbReference type="PROSITE" id="PS00671">
    <property type="entry name" value="D_2_HYDROXYACID_DH_3"/>
    <property type="match status" value="1"/>
</dbReference>
<proteinExistence type="inferred from homology"/>
<dbReference type="NCBIfam" id="NF008759">
    <property type="entry name" value="PRK11790.1"/>
    <property type="match status" value="1"/>
</dbReference>
<dbReference type="InterPro" id="IPR050418">
    <property type="entry name" value="D-iso_2-hydroxyacid_DH_PdxB"/>
</dbReference>
<comment type="function">
    <text evidence="1">Catalyzes the reversible oxidation of 3-phospho-D-glycerate to 3-phosphonooxypyruvate, the first step of the phosphorylated L-serine biosynthesis pathway. Also catalyzes the reversible oxidation of 2-hydroxyglutarate to 2-oxoglutarate.</text>
</comment>
<protein>
    <recommendedName>
        <fullName evidence="6">D-3-phosphoglycerate dehydrogenase</fullName>
        <ecNumber evidence="4">1.1.1.399</ecNumber>
        <ecNumber evidence="5">1.1.1.95</ecNumber>
    </recommendedName>
    <alternativeName>
        <fullName evidence="9">2-oxoglutarate reductase</fullName>
    </alternativeName>
</protein>
<evidence type="ECO:0000256" key="3">
    <source>
        <dbReference type="ARBA" id="ARBA00005854"/>
    </source>
</evidence>
<evidence type="ECO:0000256" key="6">
    <source>
        <dbReference type="ARBA" id="ARBA00021582"/>
    </source>
</evidence>
<evidence type="ECO:0000259" key="13">
    <source>
        <dbReference type="PROSITE" id="PS51671"/>
    </source>
</evidence>
<dbReference type="CDD" id="cd04901">
    <property type="entry name" value="ACT_3PGDH"/>
    <property type="match status" value="1"/>
</dbReference>
<evidence type="ECO:0000256" key="5">
    <source>
        <dbReference type="ARBA" id="ARBA00013143"/>
    </source>
</evidence>
<evidence type="ECO:0000256" key="1">
    <source>
        <dbReference type="ARBA" id="ARBA00003800"/>
    </source>
</evidence>
<keyword evidence="8" id="KW-0520">NAD</keyword>
<name>A0ABS6HAN1_9PROT</name>
<dbReference type="EC" id="1.1.1.399" evidence="4"/>
<comment type="catalytic activity">
    <reaction evidence="10">
        <text>(R)-2-hydroxyglutarate + NAD(+) = 2-oxoglutarate + NADH + H(+)</text>
        <dbReference type="Rhea" id="RHEA:49612"/>
        <dbReference type="ChEBI" id="CHEBI:15378"/>
        <dbReference type="ChEBI" id="CHEBI:15801"/>
        <dbReference type="ChEBI" id="CHEBI:16810"/>
        <dbReference type="ChEBI" id="CHEBI:57540"/>
        <dbReference type="ChEBI" id="CHEBI:57945"/>
        <dbReference type="EC" id="1.1.1.399"/>
    </reaction>
</comment>
<dbReference type="PANTHER" id="PTHR43761">
    <property type="entry name" value="D-ISOMER SPECIFIC 2-HYDROXYACID DEHYDROGENASE FAMILY PROTEIN (AFU_ORTHOLOGUE AFUA_1G13630)"/>
    <property type="match status" value="1"/>
</dbReference>
<comment type="pathway">
    <text evidence="2">Amino-acid biosynthesis; L-serine biosynthesis; L-serine from 3-phospho-D-glycerate: step 1/3.</text>
</comment>
<evidence type="ECO:0000256" key="7">
    <source>
        <dbReference type="ARBA" id="ARBA00023002"/>
    </source>
</evidence>
<dbReference type="Proteomes" id="UP000689967">
    <property type="component" value="Unassembled WGS sequence"/>
</dbReference>
<dbReference type="PROSITE" id="PS00065">
    <property type="entry name" value="D_2_HYDROXYACID_DH_1"/>
    <property type="match status" value="1"/>
</dbReference>
<dbReference type="InterPro" id="IPR002912">
    <property type="entry name" value="ACT_dom"/>
</dbReference>
<accession>A0ABS6HAN1</accession>
<evidence type="ECO:0000256" key="9">
    <source>
        <dbReference type="ARBA" id="ARBA00030455"/>
    </source>
</evidence>
<dbReference type="Pfam" id="PF22629">
    <property type="entry name" value="ACT_AHAS_ss"/>
    <property type="match status" value="1"/>
</dbReference>
<dbReference type="InterPro" id="IPR029753">
    <property type="entry name" value="D-isomer_DH_CS"/>
</dbReference>
<dbReference type="PANTHER" id="PTHR43761:SF1">
    <property type="entry name" value="D-ISOMER SPECIFIC 2-HYDROXYACID DEHYDROGENASE CATALYTIC DOMAIN-CONTAINING PROTEIN-RELATED"/>
    <property type="match status" value="1"/>
</dbReference>
<gene>
    <name evidence="14" type="primary">serA</name>
    <name evidence="14" type="ORF">JJQ90_14985</name>
</gene>
<dbReference type="Pfam" id="PF00389">
    <property type="entry name" value="2-Hacid_dh"/>
    <property type="match status" value="1"/>
</dbReference>
<keyword evidence="15" id="KW-1185">Reference proteome</keyword>
<dbReference type="InterPro" id="IPR006139">
    <property type="entry name" value="D-isomer_2_OHA_DH_cat_dom"/>
</dbReference>
<feature type="domain" description="ACT" evidence="13">
    <location>
        <begin position="341"/>
        <end position="413"/>
    </location>
</feature>
<evidence type="ECO:0000256" key="12">
    <source>
        <dbReference type="RuleBase" id="RU003719"/>
    </source>
</evidence>
<reference evidence="14 15" key="1">
    <citation type="submission" date="2021-01" db="EMBL/GenBank/DDBJ databases">
        <title>Roseomonas sp. nov, a bacterium isolated from an oil production mixture in Yumen Oilfield.</title>
        <authorList>
            <person name="Wu D."/>
        </authorList>
    </citation>
    <scope>NUCLEOTIDE SEQUENCE [LARGE SCALE GENOMIC DNA]</scope>
    <source>
        <strain evidence="14 15">ROY-5-3</strain>
    </source>
</reference>
<dbReference type="InterPro" id="IPR006140">
    <property type="entry name" value="D-isomer_DH_NAD-bd"/>
</dbReference>
<dbReference type="EC" id="1.1.1.95" evidence="5"/>
<dbReference type="CDD" id="cd12176">
    <property type="entry name" value="PGDH_3"/>
    <property type="match status" value="1"/>
</dbReference>
<evidence type="ECO:0000256" key="11">
    <source>
        <dbReference type="ARBA" id="ARBA00048731"/>
    </source>
</evidence>
<evidence type="ECO:0000256" key="8">
    <source>
        <dbReference type="ARBA" id="ARBA00023027"/>
    </source>
</evidence>
<comment type="catalytic activity">
    <reaction evidence="11">
        <text>(2R)-3-phosphoglycerate + NAD(+) = 3-phosphooxypyruvate + NADH + H(+)</text>
        <dbReference type="Rhea" id="RHEA:12641"/>
        <dbReference type="ChEBI" id="CHEBI:15378"/>
        <dbReference type="ChEBI" id="CHEBI:18110"/>
        <dbReference type="ChEBI" id="CHEBI:57540"/>
        <dbReference type="ChEBI" id="CHEBI:57945"/>
        <dbReference type="ChEBI" id="CHEBI:58272"/>
        <dbReference type="EC" id="1.1.1.95"/>
    </reaction>
</comment>
<dbReference type="PROSITE" id="PS00670">
    <property type="entry name" value="D_2_HYDROXYACID_DH_2"/>
    <property type="match status" value="1"/>
</dbReference>
<evidence type="ECO:0000256" key="2">
    <source>
        <dbReference type="ARBA" id="ARBA00005216"/>
    </source>
</evidence>
<dbReference type="InterPro" id="IPR029752">
    <property type="entry name" value="D-isomer_DH_CS1"/>
</dbReference>
<dbReference type="RefSeq" id="WP_216876753.1">
    <property type="nucleotide sequence ID" value="NZ_JAERQM010000004.1"/>
</dbReference>